<keyword evidence="1" id="KW-1133">Transmembrane helix</keyword>
<evidence type="ECO:0000256" key="1">
    <source>
        <dbReference type="SAM" id="Phobius"/>
    </source>
</evidence>
<name>X0YM62_9ZZZZ</name>
<protein>
    <submittedName>
        <fullName evidence="2">Uncharacterized protein</fullName>
    </submittedName>
</protein>
<dbReference type="EMBL" id="BARS01058585">
    <property type="protein sequence ID" value="GAG49583.1"/>
    <property type="molecule type" value="Genomic_DNA"/>
</dbReference>
<accession>X0YM62</accession>
<reference evidence="2" key="1">
    <citation type="journal article" date="2014" name="Front. Microbiol.">
        <title>High frequency of phylogenetically diverse reductive dehalogenase-homologous genes in deep subseafloor sedimentary metagenomes.</title>
        <authorList>
            <person name="Kawai M."/>
            <person name="Futagami T."/>
            <person name="Toyoda A."/>
            <person name="Takaki Y."/>
            <person name="Nishi S."/>
            <person name="Hori S."/>
            <person name="Arai W."/>
            <person name="Tsubouchi T."/>
            <person name="Morono Y."/>
            <person name="Uchiyama I."/>
            <person name="Ito T."/>
            <person name="Fujiyama A."/>
            <person name="Inagaki F."/>
            <person name="Takami H."/>
        </authorList>
    </citation>
    <scope>NUCLEOTIDE SEQUENCE</scope>
    <source>
        <strain evidence="2">Expedition CK06-06</strain>
    </source>
</reference>
<sequence>MQTSSSPKGKYIPGSPSLLYIIFILVGLFSALGLDYIAWKKGEKSYLFYALAGKEKVTAKKDILSDIILSNVSANNIPPGSINQFRD</sequence>
<gene>
    <name evidence="2" type="ORF">S01H1_85354</name>
</gene>
<comment type="caution">
    <text evidence="2">The sequence shown here is derived from an EMBL/GenBank/DDBJ whole genome shotgun (WGS) entry which is preliminary data.</text>
</comment>
<feature type="non-terminal residue" evidence="2">
    <location>
        <position position="87"/>
    </location>
</feature>
<organism evidence="2">
    <name type="scientific">marine sediment metagenome</name>
    <dbReference type="NCBI Taxonomy" id="412755"/>
    <lineage>
        <taxon>unclassified sequences</taxon>
        <taxon>metagenomes</taxon>
        <taxon>ecological metagenomes</taxon>
    </lineage>
</organism>
<keyword evidence="1" id="KW-0812">Transmembrane</keyword>
<dbReference type="AlphaFoldDB" id="X0YM62"/>
<feature type="transmembrane region" description="Helical" evidence="1">
    <location>
        <begin position="20"/>
        <end position="39"/>
    </location>
</feature>
<keyword evidence="1" id="KW-0472">Membrane</keyword>
<proteinExistence type="predicted"/>
<evidence type="ECO:0000313" key="2">
    <source>
        <dbReference type="EMBL" id="GAG49583.1"/>
    </source>
</evidence>